<evidence type="ECO:0000259" key="5">
    <source>
        <dbReference type="PROSITE" id="PS50843"/>
    </source>
</evidence>
<dbReference type="HOGENOM" id="CLU_027462_1_0_1"/>
<dbReference type="SUPFAM" id="SSF50685">
    <property type="entry name" value="Barwin-like endoglucanases"/>
    <property type="match status" value="1"/>
</dbReference>
<feature type="domain" description="Expansin-like EG45" evidence="4">
    <location>
        <begin position="21"/>
        <end position="127"/>
    </location>
</feature>
<dbReference type="PANTHER" id="PTHR31692:SF5">
    <property type="entry name" value="EXPANSIN-B3"/>
    <property type="match status" value="1"/>
</dbReference>
<dbReference type="Gramene" id="EFJ20137">
    <property type="protein sequence ID" value="EFJ20137"/>
    <property type="gene ID" value="SELMODRAFT_36179"/>
</dbReference>
<dbReference type="Gene3D" id="2.60.40.760">
    <property type="entry name" value="Expansin, cellulose-binding-like domain"/>
    <property type="match status" value="1"/>
</dbReference>
<evidence type="ECO:0000313" key="7">
    <source>
        <dbReference type="Proteomes" id="UP000001514"/>
    </source>
</evidence>
<dbReference type="PROSITE" id="PS50843">
    <property type="entry name" value="EXPANSIN_CBD"/>
    <property type="match status" value="1"/>
</dbReference>
<feature type="non-terminal residue" evidence="6">
    <location>
        <position position="217"/>
    </location>
</feature>
<dbReference type="PRINTS" id="PR00829">
    <property type="entry name" value="LOLP1ALLERGN"/>
</dbReference>
<dbReference type="InterPro" id="IPR007117">
    <property type="entry name" value="Expansin_CBD"/>
</dbReference>
<evidence type="ECO:0008006" key="8">
    <source>
        <dbReference type="Google" id="ProtNLM"/>
    </source>
</evidence>
<sequence>SEWQTGRGTWYGPPLGTGTNTGACGYGELEGTPYDSNIVAIGSETFNNGLGCGACFEVRCVNDTICREEPTTVVVVTDECPECPADQLDFSGTAFESLAIEGQGDALRARGIISIEYRRKSCDFAANITFEVVPGSNEFWIAFVVKYVPGYGALQSVEVQSSGSNTWENAAHLWGAVWQIDGPLTTPTSVRVTTVGGEVATCVLTGITSWSPGETST</sequence>
<dbReference type="KEGG" id="smo:SELMODRAFT_36179"/>
<dbReference type="InParanoid" id="D8S5Y4"/>
<dbReference type="STRING" id="88036.D8S5Y4"/>
<gene>
    <name evidence="6" type="ORF">SELMODRAFT_36179</name>
</gene>
<dbReference type="PRINTS" id="PR01225">
    <property type="entry name" value="EXPANSNFAMLY"/>
</dbReference>
<dbReference type="eggNOG" id="ENOG502QPVQ">
    <property type="taxonomic scope" value="Eukaryota"/>
</dbReference>
<dbReference type="SMART" id="SM00837">
    <property type="entry name" value="DPBB_1"/>
    <property type="match status" value="1"/>
</dbReference>
<evidence type="ECO:0000256" key="1">
    <source>
        <dbReference type="ARBA" id="ARBA00004613"/>
    </source>
</evidence>
<protein>
    <recommendedName>
        <fullName evidence="8">Expansin-like EG45 domain-containing protein</fullName>
    </recommendedName>
</protein>
<evidence type="ECO:0000313" key="6">
    <source>
        <dbReference type="EMBL" id="EFJ20137.1"/>
    </source>
</evidence>
<dbReference type="InterPro" id="IPR009009">
    <property type="entry name" value="RlpA-like_DPBB"/>
</dbReference>
<dbReference type="InterPro" id="IPR036908">
    <property type="entry name" value="RlpA-like_sf"/>
</dbReference>
<keyword evidence="7" id="KW-1185">Reference proteome</keyword>
<keyword evidence="2" id="KW-0964">Secreted</keyword>
<proteinExistence type="inferred from homology"/>
<comment type="subcellular location">
    <subcellularLocation>
        <location evidence="1">Secreted</location>
    </subcellularLocation>
</comment>
<feature type="domain" description="Expansin-like CBD" evidence="5">
    <location>
        <begin position="139"/>
        <end position="217"/>
    </location>
</feature>
<dbReference type="EMBL" id="GL377603">
    <property type="protein sequence ID" value="EFJ20137.1"/>
    <property type="molecule type" value="Genomic_DNA"/>
</dbReference>
<dbReference type="Gene3D" id="2.40.40.10">
    <property type="entry name" value="RlpA-like domain"/>
    <property type="match status" value="1"/>
</dbReference>
<evidence type="ECO:0000256" key="3">
    <source>
        <dbReference type="RuleBase" id="RU003460"/>
    </source>
</evidence>
<comment type="similarity">
    <text evidence="3">Belongs to the expansin family.</text>
</comment>
<reference evidence="6 7" key="1">
    <citation type="journal article" date="2011" name="Science">
        <title>The Selaginella genome identifies genetic changes associated with the evolution of vascular plants.</title>
        <authorList>
            <person name="Banks J.A."/>
            <person name="Nishiyama T."/>
            <person name="Hasebe M."/>
            <person name="Bowman J.L."/>
            <person name="Gribskov M."/>
            <person name="dePamphilis C."/>
            <person name="Albert V.A."/>
            <person name="Aono N."/>
            <person name="Aoyama T."/>
            <person name="Ambrose B.A."/>
            <person name="Ashton N.W."/>
            <person name="Axtell M.J."/>
            <person name="Barker E."/>
            <person name="Barker M.S."/>
            <person name="Bennetzen J.L."/>
            <person name="Bonawitz N.D."/>
            <person name="Chapple C."/>
            <person name="Cheng C."/>
            <person name="Correa L.G."/>
            <person name="Dacre M."/>
            <person name="DeBarry J."/>
            <person name="Dreyer I."/>
            <person name="Elias M."/>
            <person name="Engstrom E.M."/>
            <person name="Estelle M."/>
            <person name="Feng L."/>
            <person name="Finet C."/>
            <person name="Floyd S.K."/>
            <person name="Frommer W.B."/>
            <person name="Fujita T."/>
            <person name="Gramzow L."/>
            <person name="Gutensohn M."/>
            <person name="Harholt J."/>
            <person name="Hattori M."/>
            <person name="Heyl A."/>
            <person name="Hirai T."/>
            <person name="Hiwatashi Y."/>
            <person name="Ishikawa M."/>
            <person name="Iwata M."/>
            <person name="Karol K.G."/>
            <person name="Koehler B."/>
            <person name="Kolukisaoglu U."/>
            <person name="Kubo M."/>
            <person name="Kurata T."/>
            <person name="Lalonde S."/>
            <person name="Li K."/>
            <person name="Li Y."/>
            <person name="Litt A."/>
            <person name="Lyons E."/>
            <person name="Manning G."/>
            <person name="Maruyama T."/>
            <person name="Michael T.P."/>
            <person name="Mikami K."/>
            <person name="Miyazaki S."/>
            <person name="Morinaga S."/>
            <person name="Murata T."/>
            <person name="Mueller-Roeber B."/>
            <person name="Nelson D.R."/>
            <person name="Obara M."/>
            <person name="Oguri Y."/>
            <person name="Olmstead R.G."/>
            <person name="Onodera N."/>
            <person name="Petersen B.L."/>
            <person name="Pils B."/>
            <person name="Prigge M."/>
            <person name="Rensing S.A."/>
            <person name="Riano-Pachon D.M."/>
            <person name="Roberts A.W."/>
            <person name="Sato Y."/>
            <person name="Scheller H.V."/>
            <person name="Schulz B."/>
            <person name="Schulz C."/>
            <person name="Shakirov E.V."/>
            <person name="Shibagaki N."/>
            <person name="Shinohara N."/>
            <person name="Shippen D.E."/>
            <person name="Soerensen I."/>
            <person name="Sotooka R."/>
            <person name="Sugimoto N."/>
            <person name="Sugita M."/>
            <person name="Sumikawa N."/>
            <person name="Tanurdzic M."/>
            <person name="Theissen G."/>
            <person name="Ulvskov P."/>
            <person name="Wakazuki S."/>
            <person name="Weng J.K."/>
            <person name="Willats W.W."/>
            <person name="Wipf D."/>
            <person name="Wolf P.G."/>
            <person name="Yang L."/>
            <person name="Zimmer A.D."/>
            <person name="Zhu Q."/>
            <person name="Mitros T."/>
            <person name="Hellsten U."/>
            <person name="Loque D."/>
            <person name="Otillar R."/>
            <person name="Salamov A."/>
            <person name="Schmutz J."/>
            <person name="Shapiro H."/>
            <person name="Lindquist E."/>
            <person name="Lucas S."/>
            <person name="Rokhsar D."/>
            <person name="Grigoriev I.V."/>
        </authorList>
    </citation>
    <scope>NUCLEOTIDE SEQUENCE [LARGE SCALE GENOMIC DNA]</scope>
</reference>
<dbReference type="GO" id="GO:0005576">
    <property type="term" value="C:extracellular region"/>
    <property type="evidence" value="ECO:0007669"/>
    <property type="project" value="UniProtKB-SubCell"/>
</dbReference>
<feature type="non-terminal residue" evidence="6">
    <location>
        <position position="1"/>
    </location>
</feature>
<evidence type="ECO:0000259" key="4">
    <source>
        <dbReference type="PROSITE" id="PS50842"/>
    </source>
</evidence>
<organism evidence="7">
    <name type="scientific">Selaginella moellendorffii</name>
    <name type="common">Spikemoss</name>
    <dbReference type="NCBI Taxonomy" id="88036"/>
    <lineage>
        <taxon>Eukaryota</taxon>
        <taxon>Viridiplantae</taxon>
        <taxon>Streptophyta</taxon>
        <taxon>Embryophyta</taxon>
        <taxon>Tracheophyta</taxon>
        <taxon>Lycopodiopsida</taxon>
        <taxon>Selaginellales</taxon>
        <taxon>Selaginellaceae</taxon>
        <taxon>Selaginella</taxon>
    </lineage>
</organism>
<dbReference type="InterPro" id="IPR007112">
    <property type="entry name" value="Expansin/allergen_DPBB_dom"/>
</dbReference>
<dbReference type="AlphaFoldDB" id="D8S5Y4"/>
<dbReference type="Proteomes" id="UP000001514">
    <property type="component" value="Unassembled WGS sequence"/>
</dbReference>
<dbReference type="Pfam" id="PF01357">
    <property type="entry name" value="Expansin_C"/>
    <property type="match status" value="1"/>
</dbReference>
<dbReference type="InterPro" id="IPR005795">
    <property type="entry name" value="LolPI"/>
</dbReference>
<accession>D8S5Y4</accession>
<dbReference type="PROSITE" id="PS50842">
    <property type="entry name" value="EXPANSIN_EG45"/>
    <property type="match status" value="1"/>
</dbReference>
<evidence type="ECO:0000256" key="2">
    <source>
        <dbReference type="ARBA" id="ARBA00022525"/>
    </source>
</evidence>
<dbReference type="InterPro" id="IPR036749">
    <property type="entry name" value="Expansin_CBD_sf"/>
</dbReference>
<name>D8S5Y4_SELML</name>
<dbReference type="SUPFAM" id="SSF49590">
    <property type="entry name" value="PHL pollen allergen"/>
    <property type="match status" value="1"/>
</dbReference>
<dbReference type="PANTHER" id="PTHR31692">
    <property type="entry name" value="EXPANSIN-B3"/>
    <property type="match status" value="1"/>
</dbReference>
<dbReference type="OMA" id="NDTICRE"/>
<dbReference type="InterPro" id="IPR007118">
    <property type="entry name" value="Expan_Lol_pI"/>
</dbReference>
<dbReference type="Pfam" id="PF03330">
    <property type="entry name" value="DPBB_1"/>
    <property type="match status" value="1"/>
</dbReference>